<organism evidence="3 4">
    <name type="scientific">Salinisphaera dokdonensis CL-ES53</name>
    <dbReference type="NCBI Taxonomy" id="1304272"/>
    <lineage>
        <taxon>Bacteria</taxon>
        <taxon>Pseudomonadati</taxon>
        <taxon>Pseudomonadota</taxon>
        <taxon>Gammaproteobacteria</taxon>
        <taxon>Salinisphaerales</taxon>
        <taxon>Salinisphaeraceae</taxon>
        <taxon>Salinisphaera</taxon>
    </lineage>
</organism>
<evidence type="ECO:0000313" key="3">
    <source>
        <dbReference type="EMBL" id="MES1929885.1"/>
    </source>
</evidence>
<dbReference type="PANTHER" id="PTHR36109">
    <property type="entry name" value="MEMBRANE PROTEIN-RELATED"/>
    <property type="match status" value="1"/>
</dbReference>
<accession>A0ABV2B1W1</accession>
<keyword evidence="4" id="KW-1185">Reference proteome</keyword>
<feature type="compositionally biased region" description="Basic and acidic residues" evidence="1">
    <location>
        <begin position="35"/>
        <end position="45"/>
    </location>
</feature>
<name>A0ABV2B1W1_9GAMM</name>
<evidence type="ECO:0000313" key="4">
    <source>
        <dbReference type="Proteomes" id="UP001460888"/>
    </source>
</evidence>
<dbReference type="EMBL" id="APND01000003">
    <property type="protein sequence ID" value="MES1929885.1"/>
    <property type="molecule type" value="Genomic_DNA"/>
</dbReference>
<keyword evidence="2" id="KW-1133">Transmembrane helix</keyword>
<feature type="region of interest" description="Disordered" evidence="1">
    <location>
        <begin position="28"/>
        <end position="52"/>
    </location>
</feature>
<dbReference type="InterPro" id="IPR052948">
    <property type="entry name" value="Low_temp-induced_all0457"/>
</dbReference>
<evidence type="ECO:0000256" key="1">
    <source>
        <dbReference type="SAM" id="MobiDB-lite"/>
    </source>
</evidence>
<gene>
    <name evidence="3" type="ORF">SADO_11534</name>
</gene>
<keyword evidence="2" id="KW-0472">Membrane</keyword>
<comment type="caution">
    <text evidence="3">The sequence shown here is derived from an EMBL/GenBank/DDBJ whole genome shotgun (WGS) entry which is preliminary data.</text>
</comment>
<proteinExistence type="predicted"/>
<dbReference type="PANTHER" id="PTHR36109:SF2">
    <property type="entry name" value="MEMBRANE PROTEIN"/>
    <property type="match status" value="1"/>
</dbReference>
<protein>
    <recommendedName>
        <fullName evidence="5">DUF1269 domain-containing protein</fullName>
    </recommendedName>
</protein>
<dbReference type="Proteomes" id="UP001460888">
    <property type="component" value="Unassembled WGS sequence"/>
</dbReference>
<keyword evidence="2" id="KW-0812">Transmembrane</keyword>
<feature type="transmembrane region" description="Helical" evidence="2">
    <location>
        <begin position="86"/>
        <end position="106"/>
    </location>
</feature>
<evidence type="ECO:0000256" key="2">
    <source>
        <dbReference type="SAM" id="Phobius"/>
    </source>
</evidence>
<reference evidence="3 4" key="1">
    <citation type="submission" date="2013-03" db="EMBL/GenBank/DDBJ databases">
        <title>Salinisphaera dokdonensis CL-ES53 Genome Sequencing.</title>
        <authorList>
            <person name="Li C."/>
            <person name="Lai Q."/>
            <person name="Shao Z."/>
        </authorList>
    </citation>
    <scope>NUCLEOTIDE SEQUENCE [LARGE SCALE GENOMIC DNA]</scope>
    <source>
        <strain evidence="3 4">CL-ES53</strain>
    </source>
</reference>
<dbReference type="RefSeq" id="WP_353111545.1">
    <property type="nucleotide sequence ID" value="NZ_APND01000003.1"/>
</dbReference>
<evidence type="ECO:0008006" key="5">
    <source>
        <dbReference type="Google" id="ProtNLM"/>
    </source>
</evidence>
<sequence>MQRLYFLLQDIDTAHQVVEKLKQNSVSEDDMSVVARDETQTRDLPEPSVAESSDLIGSAGRGAAAGGVTGVVAGLAAMAFPPAGLAIGGGLVAATGVAGAGFGAWASSMIGIRHDNSQIEAYENAIQKGQVLMMVDAESGRVEEVERAIHEAAPNARIEGTDAHSSNAG</sequence>